<dbReference type="RefSeq" id="WP_189429674.1">
    <property type="nucleotide sequence ID" value="NZ_BNAO01000001.1"/>
</dbReference>
<dbReference type="CDD" id="cd00077">
    <property type="entry name" value="HDc"/>
    <property type="match status" value="1"/>
</dbReference>
<protein>
    <recommendedName>
        <fullName evidence="1">HD-GYP domain-containing protein</fullName>
    </recommendedName>
</protein>
<dbReference type="InterPro" id="IPR052020">
    <property type="entry name" value="Cyclic_di-GMP/3'3'-cGAMP_PDE"/>
</dbReference>
<evidence type="ECO:0000313" key="2">
    <source>
        <dbReference type="EMBL" id="GHG60719.1"/>
    </source>
</evidence>
<gene>
    <name evidence="2" type="ORF">GCM10010919_04390</name>
</gene>
<sequence>MLNWFQRQKYIVPTTVDANQLSKELLASLMVMAWFVEAKDPYTGGHLWRVSRYANLLALAGGLPEVDVARITLGAFLHDLGKVAVPDAILGKTTKLTEEEFAVIKTHPEAGGRLLAGHPLGHLVLPAVELHHERPDGKGYPYGLTAGMIPIDAAIVGICDAFDAMTSLRPYRKPLPLAEVVAILAEGAGSQFNPFWVGRFIELVEQDHFANIMGHTDDGIPLHTCPHCGPTVQQQRHQHAGDLLACGLCHSEMQLVEKQEQLTVTVTGKKAAAHLLQPQADNRLIKAVIEASLAQIPISQLVRFTAHA</sequence>
<dbReference type="PANTHER" id="PTHR45228">
    <property type="entry name" value="CYCLIC DI-GMP PHOSPHODIESTERASE TM_0186-RELATED"/>
    <property type="match status" value="1"/>
</dbReference>
<dbReference type="InterPro" id="IPR037522">
    <property type="entry name" value="HD_GYP_dom"/>
</dbReference>
<accession>A0ABQ3KW77</accession>
<dbReference type="Proteomes" id="UP000659697">
    <property type="component" value="Unassembled WGS sequence"/>
</dbReference>
<name>A0ABQ3KW77_9ALTE</name>
<organism evidence="2 3">
    <name type="scientific">Alishewanella longhuensis</name>
    <dbReference type="NCBI Taxonomy" id="1091037"/>
    <lineage>
        <taxon>Bacteria</taxon>
        <taxon>Pseudomonadati</taxon>
        <taxon>Pseudomonadota</taxon>
        <taxon>Gammaproteobacteria</taxon>
        <taxon>Alteromonadales</taxon>
        <taxon>Alteromonadaceae</taxon>
        <taxon>Alishewanella</taxon>
    </lineage>
</organism>
<dbReference type="InterPro" id="IPR003607">
    <property type="entry name" value="HD/PDEase_dom"/>
</dbReference>
<comment type="caution">
    <text evidence="2">The sequence shown here is derived from an EMBL/GenBank/DDBJ whole genome shotgun (WGS) entry which is preliminary data.</text>
</comment>
<dbReference type="SMART" id="SM00471">
    <property type="entry name" value="HDc"/>
    <property type="match status" value="1"/>
</dbReference>
<reference evidence="3" key="1">
    <citation type="journal article" date="2019" name="Int. J. Syst. Evol. Microbiol.">
        <title>The Global Catalogue of Microorganisms (GCM) 10K type strain sequencing project: providing services to taxonomists for standard genome sequencing and annotation.</title>
        <authorList>
            <consortium name="The Broad Institute Genomics Platform"/>
            <consortium name="The Broad Institute Genome Sequencing Center for Infectious Disease"/>
            <person name="Wu L."/>
            <person name="Ma J."/>
        </authorList>
    </citation>
    <scope>NUCLEOTIDE SEQUENCE [LARGE SCALE GENOMIC DNA]</scope>
    <source>
        <strain evidence="3">CGMCC 1.7003</strain>
    </source>
</reference>
<keyword evidence="3" id="KW-1185">Reference proteome</keyword>
<dbReference type="Pfam" id="PF13487">
    <property type="entry name" value="HD_5"/>
    <property type="match status" value="1"/>
</dbReference>
<proteinExistence type="predicted"/>
<dbReference type="PROSITE" id="PS51832">
    <property type="entry name" value="HD_GYP"/>
    <property type="match status" value="1"/>
</dbReference>
<dbReference type="Gene3D" id="1.10.3210.10">
    <property type="entry name" value="Hypothetical protein af1432"/>
    <property type="match status" value="1"/>
</dbReference>
<dbReference type="EMBL" id="BNAO01000001">
    <property type="protein sequence ID" value="GHG60719.1"/>
    <property type="molecule type" value="Genomic_DNA"/>
</dbReference>
<dbReference type="SUPFAM" id="SSF109604">
    <property type="entry name" value="HD-domain/PDEase-like"/>
    <property type="match status" value="1"/>
</dbReference>
<evidence type="ECO:0000259" key="1">
    <source>
        <dbReference type="PROSITE" id="PS51832"/>
    </source>
</evidence>
<evidence type="ECO:0000313" key="3">
    <source>
        <dbReference type="Proteomes" id="UP000659697"/>
    </source>
</evidence>
<feature type="domain" description="HD-GYP" evidence="1">
    <location>
        <begin position="21"/>
        <end position="216"/>
    </location>
</feature>